<dbReference type="EMBL" id="CP046171">
    <property type="protein sequence ID" value="QIS06767.1"/>
    <property type="molecule type" value="Genomic_DNA"/>
</dbReference>
<proteinExistence type="predicted"/>
<dbReference type="PANTHER" id="PTHR41287">
    <property type="match status" value="1"/>
</dbReference>
<accession>A0A6G9Y119</accession>
<dbReference type="InterPro" id="IPR027417">
    <property type="entry name" value="P-loop_NTPase"/>
</dbReference>
<name>A0A6G9Y119_NOCBR</name>
<dbReference type="InterPro" id="IPR005021">
    <property type="entry name" value="Terminase_largesu-like"/>
</dbReference>
<gene>
    <name evidence="3" type="ORF">F5X71_34650</name>
</gene>
<dbReference type="Pfam" id="PF03354">
    <property type="entry name" value="TerL_ATPase"/>
    <property type="match status" value="1"/>
</dbReference>
<evidence type="ECO:0000259" key="2">
    <source>
        <dbReference type="Pfam" id="PF20441"/>
    </source>
</evidence>
<dbReference type="InterPro" id="IPR046462">
    <property type="entry name" value="TerL_nuclease"/>
</dbReference>
<dbReference type="PANTHER" id="PTHR41287:SF1">
    <property type="entry name" value="PROTEIN YMFN"/>
    <property type="match status" value="1"/>
</dbReference>
<evidence type="ECO:0000259" key="1">
    <source>
        <dbReference type="Pfam" id="PF03354"/>
    </source>
</evidence>
<dbReference type="Pfam" id="PF20441">
    <property type="entry name" value="TerL_nuclease"/>
    <property type="match status" value="1"/>
</dbReference>
<organism evidence="3 4">
    <name type="scientific">Nocardia brasiliensis</name>
    <dbReference type="NCBI Taxonomy" id="37326"/>
    <lineage>
        <taxon>Bacteria</taxon>
        <taxon>Bacillati</taxon>
        <taxon>Actinomycetota</taxon>
        <taxon>Actinomycetes</taxon>
        <taxon>Mycobacteriales</taxon>
        <taxon>Nocardiaceae</taxon>
        <taxon>Nocardia</taxon>
    </lineage>
</organism>
<protein>
    <recommendedName>
        <fullName evidence="5">Phage terminase-like protein, large subunit</fullName>
    </recommendedName>
</protein>
<feature type="domain" description="Terminase large subunit-like endonuclease" evidence="2">
    <location>
        <begin position="255"/>
        <end position="541"/>
    </location>
</feature>
<sequence>MADISAPVPTCGFRNALSGLRCSETGDHLCLARATLAADFFAHVLVHTKGAYAGRPFILEDWQRDDIVYPLLGATVWSQEYGCYKRQYEIAWIEVARKNGKSELLAGIMLYLLLMDDEESAEIYGCARNREQASLVFDVAKRMVQLSTVLRKRLRIKATEKRIVYPRTDSFYRVLAADAGGALGSNPHGVGADEILAWPNSGMWDAMRTGMGSGARRQPLMVAATTAGSDTEAFAGSMHREMQRVADDPARSPHIFVYLRNVPMDADPWNEKNWHLANPALGTFLSLEGMRKQALEARNNPIAEVAFRQFRLNQWQSATFRWMPMHLFDASVGEPYTAADAGRAAFAGADCWFGLDLASRQDLCSMAFAFPDSAGGVDVLWRFWLPEAAYARLNAANDGRFTQWVKDGWLRVTEGDVLDFDAFYADVEADNTLFQILGGDADKFASDPVLQRIQQLIYCDDIFAYSNVFQHMSPGMHHISDLVKQQAFRWHGNPLARFCFDSTDVRVDPADPDRIRPDKPNRSRAAKRIDGVPAAVMAVNAWKTRGDEVKSVYATGDYDVFTV</sequence>
<dbReference type="AlphaFoldDB" id="A0A6G9Y119"/>
<evidence type="ECO:0000313" key="3">
    <source>
        <dbReference type="EMBL" id="QIS06767.1"/>
    </source>
</evidence>
<feature type="domain" description="Terminase large subunit-like ATPase" evidence="1">
    <location>
        <begin position="82"/>
        <end position="235"/>
    </location>
</feature>
<evidence type="ECO:0000313" key="4">
    <source>
        <dbReference type="Proteomes" id="UP000501705"/>
    </source>
</evidence>
<dbReference type="RefSeq" id="WP_167466970.1">
    <property type="nucleotide sequence ID" value="NZ_CP046171.1"/>
</dbReference>
<dbReference type="Proteomes" id="UP000501705">
    <property type="component" value="Chromosome"/>
</dbReference>
<dbReference type="GO" id="GO:0004519">
    <property type="term" value="F:endonuclease activity"/>
    <property type="evidence" value="ECO:0007669"/>
    <property type="project" value="InterPro"/>
</dbReference>
<evidence type="ECO:0008006" key="5">
    <source>
        <dbReference type="Google" id="ProtNLM"/>
    </source>
</evidence>
<reference evidence="3 4" key="1">
    <citation type="journal article" date="2019" name="ACS Chem. Biol.">
        <title>Identification and Mobilization of a Cryptic Antibiotic Biosynthesis Gene Locus from a Human-Pathogenic Nocardia Isolate.</title>
        <authorList>
            <person name="Herisse M."/>
            <person name="Ishida K."/>
            <person name="Porter J.L."/>
            <person name="Howden B."/>
            <person name="Hertweck C."/>
            <person name="Stinear T.P."/>
            <person name="Pidot S.J."/>
        </authorList>
    </citation>
    <scope>NUCLEOTIDE SEQUENCE [LARGE SCALE GENOMIC DNA]</scope>
    <source>
        <strain evidence="3 4">AUSMDU00024985</strain>
    </source>
</reference>
<dbReference type="Gene3D" id="3.40.50.300">
    <property type="entry name" value="P-loop containing nucleotide triphosphate hydrolases"/>
    <property type="match status" value="1"/>
</dbReference>
<dbReference type="InterPro" id="IPR046461">
    <property type="entry name" value="TerL_ATPase"/>
</dbReference>